<comment type="caution">
    <text evidence="1">The sequence shown here is derived from an EMBL/GenBank/DDBJ whole genome shotgun (WGS) entry which is preliminary data.</text>
</comment>
<name>A0ABD7Q6X0_HAFAL</name>
<dbReference type="InterPro" id="IPR025048">
    <property type="entry name" value="DUF3987"/>
</dbReference>
<evidence type="ECO:0000313" key="2">
    <source>
        <dbReference type="Proteomes" id="UP000291600"/>
    </source>
</evidence>
<reference evidence="1 2" key="1">
    <citation type="submission" date="2019-02" db="EMBL/GenBank/DDBJ databases">
        <title>Comparative genomic analysis of the Hafnia genus genomes.</title>
        <authorList>
            <person name="Zhiqiu Y."/>
            <person name="Chao Y."/>
            <person name="Yuhui D."/>
            <person name="Di H."/>
            <person name="Bin L."/>
        </authorList>
    </citation>
    <scope>NUCLEOTIDE SEQUENCE [LARGE SCALE GENOMIC DNA]</scope>
    <source>
        <strain evidence="1 2">PCM_1210</strain>
    </source>
</reference>
<organism evidence="1 2">
    <name type="scientific">Hafnia alvei</name>
    <dbReference type="NCBI Taxonomy" id="569"/>
    <lineage>
        <taxon>Bacteria</taxon>
        <taxon>Pseudomonadati</taxon>
        <taxon>Pseudomonadota</taxon>
        <taxon>Gammaproteobacteria</taxon>
        <taxon>Enterobacterales</taxon>
        <taxon>Hafniaceae</taxon>
        <taxon>Hafnia</taxon>
    </lineage>
</organism>
<dbReference type="AlphaFoldDB" id="A0ABD7Q6X0"/>
<dbReference type="EMBL" id="SITJ01000073">
    <property type="protein sequence ID" value="TBL67060.1"/>
    <property type="molecule type" value="Genomic_DNA"/>
</dbReference>
<sequence length="530" mass="60817">MSNLNNYPIEAFPSDLRDVINALHEDTLIPVEMIGSTVLAALSLSLQPLIDVASPFGNKKPEPCSLYFLILAKSGEGKSPLRELLMAPFEEFASELHEEYEALLDTYKKDHAIWSSKEKALNRNYQKAVKNGGEGDVEELLLREHQTAEPKRPRAFEMFYEDATPEGIIQGLSEYPYAGVFADEAITFFTGQLKNNLGLLNKIWKNEPLSVSRKKEGTIRLNAYLTFLLMVQPEVFEEYLERHGKRAVSSGFLARFLFTDTISTIGQRKTNLNQDHSRQALDNLFTHLNKFLKEQKEHFYDTSKSKKTLTLTEDAKRLFEEKVSQYQFNITENQCWEHIPEFVSKAGSQAIRIAAMFDCYSESDISEQWLNNAFTLTEWHLNQAGKYFYKLSTQYQLQQDVYLLFDWIKNRFINPTGLMKVTHIPTGQVTDVRLNPLQPFSKNELETHGPARLRRIERLTPALNQLIQLGLIVTICYPPQRALYIAMAGTNAYGYIIALNPFFTQHNLVDYKNNATAPLSGYDPNRLHWS</sequence>
<dbReference type="Pfam" id="PF13148">
    <property type="entry name" value="DUF3987"/>
    <property type="match status" value="1"/>
</dbReference>
<gene>
    <name evidence="1" type="ORF">EYY96_13170</name>
</gene>
<accession>A0ABD7Q6X0</accession>
<evidence type="ECO:0000313" key="1">
    <source>
        <dbReference type="EMBL" id="TBL67060.1"/>
    </source>
</evidence>
<protein>
    <submittedName>
        <fullName evidence="1">DUF3987 domain-containing protein</fullName>
    </submittedName>
</protein>
<dbReference type="Proteomes" id="UP000291600">
    <property type="component" value="Unassembled WGS sequence"/>
</dbReference>
<proteinExistence type="predicted"/>
<dbReference type="RefSeq" id="WP_130971073.1">
    <property type="nucleotide sequence ID" value="NZ_SITJ01000073.1"/>
</dbReference>